<sequence length="244" mass="26568">MLGIIRSEWTRSRVMWGTWIMLGFVLLFYIGANALTLSYYRSEYGMNEPEVGLTELGVGLMPAYLLILSLSAVRVSGTRGHNLHAQSFLVIPARWQQLFAQMFVNAALAMVTMAVAVGVSLAMMATLPQEINTDQLPLLGYTILFAGLISLMASAIGVLIPSTAGAVALPLVWATAVELISQQLSQWIADNIAPYLPFNNIWMILGGSVSIGAHETPVSVAIVCAWTVVLVAWAFFVHQRKDVK</sequence>
<keyword evidence="1" id="KW-0472">Membrane</keyword>
<evidence type="ECO:0000256" key="1">
    <source>
        <dbReference type="SAM" id="Phobius"/>
    </source>
</evidence>
<dbReference type="AlphaFoldDB" id="A0A9X3LK92"/>
<feature type="transmembrane region" description="Helical" evidence="1">
    <location>
        <begin position="143"/>
        <end position="172"/>
    </location>
</feature>
<organism evidence="2 3">
    <name type="scientific">Corynebacterium evansiae</name>
    <dbReference type="NCBI Taxonomy" id="2913499"/>
    <lineage>
        <taxon>Bacteria</taxon>
        <taxon>Bacillati</taxon>
        <taxon>Actinomycetota</taxon>
        <taxon>Actinomycetes</taxon>
        <taxon>Mycobacteriales</taxon>
        <taxon>Corynebacteriaceae</taxon>
        <taxon>Corynebacterium</taxon>
    </lineage>
</organism>
<reference evidence="2" key="1">
    <citation type="submission" date="2022-02" db="EMBL/GenBank/DDBJ databases">
        <title>Corynebacterium sp. from urogenital microbiome.</title>
        <authorList>
            <person name="Cappelli E.A."/>
            <person name="Ribeiro T.G."/>
            <person name="Peixe L."/>
        </authorList>
    </citation>
    <scope>NUCLEOTIDE SEQUENCE</scope>
    <source>
        <strain evidence="2">C8Ua_174</strain>
    </source>
</reference>
<evidence type="ECO:0000313" key="3">
    <source>
        <dbReference type="Proteomes" id="UP001146469"/>
    </source>
</evidence>
<keyword evidence="3" id="KW-1185">Reference proteome</keyword>
<protein>
    <submittedName>
        <fullName evidence="2">ABC transporter permease</fullName>
    </submittedName>
</protein>
<dbReference type="RefSeq" id="WP_269944042.1">
    <property type="nucleotide sequence ID" value="NZ_JAKMUT010000001.1"/>
</dbReference>
<dbReference type="Proteomes" id="UP001146469">
    <property type="component" value="Unassembled WGS sequence"/>
</dbReference>
<feature type="transmembrane region" description="Helical" evidence="1">
    <location>
        <begin position="98"/>
        <end position="123"/>
    </location>
</feature>
<gene>
    <name evidence="2" type="ORF">L8V00_01700</name>
</gene>
<name>A0A9X3LK92_9CORY</name>
<comment type="caution">
    <text evidence="2">The sequence shown here is derived from an EMBL/GenBank/DDBJ whole genome shotgun (WGS) entry which is preliminary data.</text>
</comment>
<accession>A0A9X3LK92</accession>
<dbReference type="EMBL" id="JAKMUT010000001">
    <property type="protein sequence ID" value="MCZ9288929.1"/>
    <property type="molecule type" value="Genomic_DNA"/>
</dbReference>
<keyword evidence="1" id="KW-0812">Transmembrane</keyword>
<feature type="transmembrane region" description="Helical" evidence="1">
    <location>
        <begin position="20"/>
        <end position="40"/>
    </location>
</feature>
<evidence type="ECO:0000313" key="2">
    <source>
        <dbReference type="EMBL" id="MCZ9288929.1"/>
    </source>
</evidence>
<proteinExistence type="predicted"/>
<feature type="transmembrane region" description="Helical" evidence="1">
    <location>
        <begin position="218"/>
        <end position="237"/>
    </location>
</feature>
<keyword evidence="1" id="KW-1133">Transmembrane helix</keyword>